<dbReference type="InterPro" id="IPR002156">
    <property type="entry name" value="RNaseH_domain"/>
</dbReference>
<dbReference type="PANTHER" id="PTHR47723">
    <property type="entry name" value="OS05G0353850 PROTEIN"/>
    <property type="match status" value="1"/>
</dbReference>
<dbReference type="SUPFAM" id="SSF53098">
    <property type="entry name" value="Ribonuclease H-like"/>
    <property type="match status" value="1"/>
</dbReference>
<dbReference type="Proteomes" id="UP001324115">
    <property type="component" value="Unassembled WGS sequence"/>
</dbReference>
<name>A0AAN7G646_QUERU</name>
<reference evidence="2 3" key="1">
    <citation type="journal article" date="2023" name="G3 (Bethesda)">
        <title>A haplotype-resolved chromosome-scale genome for Quercus rubra L. provides insights into the genetics of adaptive traits for red oak species.</title>
        <authorList>
            <person name="Kapoor B."/>
            <person name="Jenkins J."/>
            <person name="Schmutz J."/>
            <person name="Zhebentyayeva T."/>
            <person name="Kuelheim C."/>
            <person name="Coggeshall M."/>
            <person name="Heim C."/>
            <person name="Lasky J.R."/>
            <person name="Leites L."/>
            <person name="Islam-Faridi N."/>
            <person name="Romero-Severson J."/>
            <person name="DeLeo V.L."/>
            <person name="Lucas S.M."/>
            <person name="Lazic D."/>
            <person name="Gailing O."/>
            <person name="Carlson J."/>
            <person name="Staton M."/>
        </authorList>
    </citation>
    <scope>NUCLEOTIDE SEQUENCE [LARGE SCALE GENOMIC DNA]</scope>
    <source>
        <strain evidence="2">Pseudo-F2</strain>
    </source>
</reference>
<organism evidence="2 3">
    <name type="scientific">Quercus rubra</name>
    <name type="common">Northern red oak</name>
    <name type="synonym">Quercus borealis</name>
    <dbReference type="NCBI Taxonomy" id="3512"/>
    <lineage>
        <taxon>Eukaryota</taxon>
        <taxon>Viridiplantae</taxon>
        <taxon>Streptophyta</taxon>
        <taxon>Embryophyta</taxon>
        <taxon>Tracheophyta</taxon>
        <taxon>Spermatophyta</taxon>
        <taxon>Magnoliopsida</taxon>
        <taxon>eudicotyledons</taxon>
        <taxon>Gunneridae</taxon>
        <taxon>Pentapetalae</taxon>
        <taxon>rosids</taxon>
        <taxon>fabids</taxon>
        <taxon>Fagales</taxon>
        <taxon>Fagaceae</taxon>
        <taxon>Quercus</taxon>
    </lineage>
</organism>
<sequence>MAGQKVNKNKSKIFFSPNGRNGNAYNFVIERVQDKLFGWKARVLSPAGKRVLINSASTPIVEYYMQCCALLAKVCKAVDKLHRDFLWVSTEEKRKLHLMNWNTVILPRDRGGLGMVEMQPRNEAYLAKLYWRLANEQEAPWLPCSRTWAACKKGGPIFKRGLKWIINNGVATNLWEEADLLVADIRDKGSNWFQSVLSFELPEELQSQIQEVPFSLDLNTKDVSCWAFSKDGSFSLKSAYLLAKWLNPLNPSAFACEWIWKVATTPRIMFFLWLSIHNSVPTCENKLGVPADCKKNFLEDLGVWLHLNCTSVSSQHGMPWKITFPMGVWHLWLHRNAYIFKKEVIDEEYHMQCRRKAVEFYAIAVAGKVQAEKHTQAISWQKPPAGWTKLNTDGILRNEHGNWINRFARNCGKVNSVMAELWALRDGLQMAATENIHNLIIELDALAVVHLMKNSIINFSLEPLLTDCRLLLRKFPNLRIEHVYREANQCADALARIGSNSDVPFILFAHPPPMVDWLCTLDIEGAFCNRLI</sequence>
<evidence type="ECO:0000259" key="1">
    <source>
        <dbReference type="Pfam" id="PF13456"/>
    </source>
</evidence>
<dbReference type="Gene3D" id="3.30.420.10">
    <property type="entry name" value="Ribonuclease H-like superfamily/Ribonuclease H"/>
    <property type="match status" value="1"/>
</dbReference>
<dbReference type="EMBL" id="JAXUIC010000001">
    <property type="protein sequence ID" value="KAK4606213.1"/>
    <property type="molecule type" value="Genomic_DNA"/>
</dbReference>
<dbReference type="CDD" id="cd06222">
    <property type="entry name" value="RNase_H_like"/>
    <property type="match status" value="1"/>
</dbReference>
<proteinExistence type="predicted"/>
<evidence type="ECO:0000313" key="2">
    <source>
        <dbReference type="EMBL" id="KAK4606213.1"/>
    </source>
</evidence>
<dbReference type="InterPro" id="IPR012337">
    <property type="entry name" value="RNaseH-like_sf"/>
</dbReference>
<dbReference type="InterPro" id="IPR036397">
    <property type="entry name" value="RNaseH_sf"/>
</dbReference>
<evidence type="ECO:0000313" key="3">
    <source>
        <dbReference type="Proteomes" id="UP001324115"/>
    </source>
</evidence>
<accession>A0AAN7G646</accession>
<protein>
    <recommendedName>
        <fullName evidence="1">RNase H type-1 domain-containing protein</fullName>
    </recommendedName>
</protein>
<dbReference type="GO" id="GO:0003676">
    <property type="term" value="F:nucleic acid binding"/>
    <property type="evidence" value="ECO:0007669"/>
    <property type="project" value="InterPro"/>
</dbReference>
<keyword evidence="3" id="KW-1185">Reference proteome</keyword>
<comment type="caution">
    <text evidence="2">The sequence shown here is derived from an EMBL/GenBank/DDBJ whole genome shotgun (WGS) entry which is preliminary data.</text>
</comment>
<dbReference type="AlphaFoldDB" id="A0AAN7G646"/>
<dbReference type="GO" id="GO:0004523">
    <property type="term" value="F:RNA-DNA hybrid ribonuclease activity"/>
    <property type="evidence" value="ECO:0007669"/>
    <property type="project" value="InterPro"/>
</dbReference>
<gene>
    <name evidence="2" type="ORF">RGQ29_000470</name>
</gene>
<feature type="domain" description="RNase H type-1" evidence="1">
    <location>
        <begin position="394"/>
        <end position="496"/>
    </location>
</feature>
<dbReference type="PANTHER" id="PTHR47723:SF20">
    <property type="entry name" value="RNASE H TYPE-1 DOMAIN-CONTAINING PROTEIN"/>
    <property type="match status" value="1"/>
</dbReference>
<dbReference type="Pfam" id="PF13456">
    <property type="entry name" value="RVT_3"/>
    <property type="match status" value="1"/>
</dbReference>
<dbReference type="InterPro" id="IPR053151">
    <property type="entry name" value="RNase_H-like"/>
</dbReference>
<dbReference type="InterPro" id="IPR044730">
    <property type="entry name" value="RNase_H-like_dom_plant"/>
</dbReference>